<organism evidence="2 4">
    <name type="scientific">Mucilaginibacter rubeus</name>
    <dbReference type="NCBI Taxonomy" id="2027860"/>
    <lineage>
        <taxon>Bacteria</taxon>
        <taxon>Pseudomonadati</taxon>
        <taxon>Bacteroidota</taxon>
        <taxon>Sphingobacteriia</taxon>
        <taxon>Sphingobacteriales</taxon>
        <taxon>Sphingobacteriaceae</taxon>
        <taxon>Mucilaginibacter</taxon>
    </lineage>
</organism>
<dbReference type="SUPFAM" id="SSF55729">
    <property type="entry name" value="Acyl-CoA N-acyltransferases (Nat)"/>
    <property type="match status" value="1"/>
</dbReference>
<evidence type="ECO:0000313" key="3">
    <source>
        <dbReference type="EMBL" id="QTE48734.1"/>
    </source>
</evidence>
<dbReference type="CDD" id="cd04301">
    <property type="entry name" value="NAT_SF"/>
    <property type="match status" value="1"/>
</dbReference>
<accession>A0AAE6MGS5</accession>
<feature type="domain" description="N-acetyltransferase" evidence="1">
    <location>
        <begin position="1"/>
        <end position="146"/>
    </location>
</feature>
<protein>
    <submittedName>
        <fullName evidence="2">GNAT family N-acetyltransferase</fullName>
    </submittedName>
</protein>
<proteinExistence type="predicted"/>
<evidence type="ECO:0000313" key="4">
    <source>
        <dbReference type="Proteomes" id="UP000250557"/>
    </source>
</evidence>
<dbReference type="Proteomes" id="UP000250557">
    <property type="component" value="Chromosome"/>
</dbReference>
<reference evidence="2 4" key="1">
    <citation type="submission" date="2019-08" db="EMBL/GenBank/DDBJ databases">
        <title>Comparative genome analysis confer to the adaptation heavy metal polluted environment.</title>
        <authorList>
            <person name="Li Y."/>
        </authorList>
    </citation>
    <scope>NUCLEOTIDE SEQUENCE [LARGE SCALE GENOMIC DNA]</scope>
    <source>
        <strain evidence="2 4">P2</strain>
    </source>
</reference>
<dbReference type="Gene3D" id="3.40.630.30">
    <property type="match status" value="1"/>
</dbReference>
<dbReference type="AlphaFoldDB" id="A0AAE6MGS5"/>
<evidence type="ECO:0000259" key="1">
    <source>
        <dbReference type="PROSITE" id="PS51186"/>
    </source>
</evidence>
<dbReference type="RefSeq" id="WP_112656644.1">
    <property type="nucleotide sequence ID" value="NZ_CP071879.1"/>
</dbReference>
<evidence type="ECO:0000313" key="2">
    <source>
        <dbReference type="EMBL" id="QEM02524.1"/>
    </source>
</evidence>
<dbReference type="GO" id="GO:0016747">
    <property type="term" value="F:acyltransferase activity, transferring groups other than amino-acyl groups"/>
    <property type="evidence" value="ECO:0007669"/>
    <property type="project" value="InterPro"/>
</dbReference>
<keyword evidence="5" id="KW-1185">Reference proteome</keyword>
<dbReference type="Pfam" id="PF00583">
    <property type="entry name" value="Acetyltransf_1"/>
    <property type="match status" value="1"/>
</dbReference>
<name>A0AAE6MGS5_9SPHI</name>
<evidence type="ECO:0000313" key="5">
    <source>
        <dbReference type="Proteomes" id="UP000663940"/>
    </source>
</evidence>
<sequence>MEIISITDHHLSHCAAILVDAYNASPWNCLWTSEKAYQYLAELVANRDFVGFVVYDNDEPAGAVLGHKKTWWTNRQLMIDELFVSPAFQKKGYGKKLMQHCEDYAAVNDIELLVLMTNKFLPVYNFYEMMDYTLADQYVFMFKQLNL</sequence>
<dbReference type="PROSITE" id="PS51186">
    <property type="entry name" value="GNAT"/>
    <property type="match status" value="1"/>
</dbReference>
<dbReference type="Proteomes" id="UP000663940">
    <property type="component" value="Chromosome"/>
</dbReference>
<dbReference type="InterPro" id="IPR000182">
    <property type="entry name" value="GNAT_dom"/>
</dbReference>
<dbReference type="EMBL" id="CP043451">
    <property type="protein sequence ID" value="QEM02524.1"/>
    <property type="molecule type" value="Genomic_DNA"/>
</dbReference>
<dbReference type="InterPro" id="IPR016181">
    <property type="entry name" value="Acyl_CoA_acyltransferase"/>
</dbReference>
<dbReference type="EMBL" id="CP071880">
    <property type="protein sequence ID" value="QTE48734.1"/>
    <property type="molecule type" value="Genomic_DNA"/>
</dbReference>
<gene>
    <name evidence="2" type="ORF">DIU31_002940</name>
    <name evidence="3" type="ORF">J3L21_24805</name>
</gene>
<reference evidence="3 5" key="2">
    <citation type="submission" date="2021-03" db="EMBL/GenBank/DDBJ databases">
        <title>Mucilaginibacter strains isolated from gold and copper mining confer multi heavy-metal resistance.</title>
        <authorList>
            <person name="Li Y."/>
        </authorList>
    </citation>
    <scope>NUCLEOTIDE SEQUENCE [LARGE SCALE GENOMIC DNA]</scope>
    <source>
        <strain evidence="3 5">P2-4</strain>
    </source>
</reference>